<reference evidence="3 4" key="1">
    <citation type="submission" date="2022-01" db="EMBL/GenBank/DDBJ databases">
        <title>Whole genome-based taxonomy of the Shewanellaceae.</title>
        <authorList>
            <person name="Martin-Rodriguez A.J."/>
        </authorList>
    </citation>
    <scope>NUCLEOTIDE SEQUENCE [LARGE SCALE GENOMIC DNA]</scope>
    <source>
        <strain evidence="3 4">DSM 24955</strain>
    </source>
</reference>
<dbReference type="PROSITE" id="PS51257">
    <property type="entry name" value="PROKAR_LIPOPROTEIN"/>
    <property type="match status" value="1"/>
</dbReference>
<protein>
    <submittedName>
        <fullName evidence="3">Polysaccharide lyase family 7 protein</fullName>
    </submittedName>
</protein>
<dbReference type="Proteomes" id="UP001202134">
    <property type="component" value="Unassembled WGS sequence"/>
</dbReference>
<evidence type="ECO:0000313" key="3">
    <source>
        <dbReference type="EMBL" id="MCL1046680.1"/>
    </source>
</evidence>
<keyword evidence="3" id="KW-0456">Lyase</keyword>
<feature type="signal peptide" evidence="1">
    <location>
        <begin position="1"/>
        <end position="24"/>
    </location>
</feature>
<comment type="caution">
    <text evidence="3">The sequence shown here is derived from an EMBL/GenBank/DDBJ whole genome shotgun (WGS) entry which is preliminary data.</text>
</comment>
<dbReference type="SUPFAM" id="SSF49899">
    <property type="entry name" value="Concanavalin A-like lectins/glucanases"/>
    <property type="match status" value="1"/>
</dbReference>
<evidence type="ECO:0000256" key="1">
    <source>
        <dbReference type="SAM" id="SignalP"/>
    </source>
</evidence>
<keyword evidence="4" id="KW-1185">Reference proteome</keyword>
<keyword evidence="1" id="KW-0732">Signal</keyword>
<dbReference type="GO" id="GO:0016829">
    <property type="term" value="F:lyase activity"/>
    <property type="evidence" value="ECO:0007669"/>
    <property type="project" value="UniProtKB-KW"/>
</dbReference>
<evidence type="ECO:0000313" key="4">
    <source>
        <dbReference type="Proteomes" id="UP001202134"/>
    </source>
</evidence>
<dbReference type="Pfam" id="PF08787">
    <property type="entry name" value="Alginate_lyase2"/>
    <property type="match status" value="1"/>
</dbReference>
<feature type="domain" description="Alginate lyase 2" evidence="2">
    <location>
        <begin position="49"/>
        <end position="315"/>
    </location>
</feature>
<dbReference type="InterPro" id="IPR013320">
    <property type="entry name" value="ConA-like_dom_sf"/>
</dbReference>
<accession>A0ABT0KS45</accession>
<organism evidence="3 4">
    <name type="scientific">Shewanella electrodiphila</name>
    <dbReference type="NCBI Taxonomy" id="934143"/>
    <lineage>
        <taxon>Bacteria</taxon>
        <taxon>Pseudomonadati</taxon>
        <taxon>Pseudomonadota</taxon>
        <taxon>Gammaproteobacteria</taxon>
        <taxon>Alteromonadales</taxon>
        <taxon>Shewanellaceae</taxon>
        <taxon>Shewanella</taxon>
    </lineage>
</organism>
<proteinExistence type="predicted"/>
<gene>
    <name evidence="3" type="ORF">L2737_15310</name>
</gene>
<dbReference type="Gene3D" id="2.60.120.200">
    <property type="match status" value="1"/>
</dbReference>
<evidence type="ECO:0000259" key="2">
    <source>
        <dbReference type="Pfam" id="PF08787"/>
    </source>
</evidence>
<dbReference type="RefSeq" id="WP_102526612.1">
    <property type="nucleotide sequence ID" value="NZ_JAKIKU010000008.1"/>
</dbReference>
<dbReference type="InterPro" id="IPR014895">
    <property type="entry name" value="Alginate_lyase_2"/>
</dbReference>
<sequence>MLMRIFISNVLLILLLGCSGSSDSPETPPETPPEVPPEVPPCETCNWTIEQWKLTIPESKDSFYGSGGTSAAELKPGTCSNNQTFSNDTDIAYFWTETNPQQMVFNLDLGIDGATTPNTQYVRSELRELYRYDTESACSTSNQNWSISGEHQLMASLNIIQYPQISSTTPKVIVGQVHGKDIKQALVKVLWEGEDKPVRVILNDTFNPNNETCDTCQPFSIELGTAPAYEDWQYSIHLDTDGVTLSTTIAGATTQKTLKWGEPVIANNGQEYTLDTAWLGEEYYFKAGIYPQIVTSSNYVGQIFEVGFTELKVTHTP</sequence>
<feature type="chain" id="PRO_5047371201" evidence="1">
    <location>
        <begin position="25"/>
        <end position="317"/>
    </location>
</feature>
<dbReference type="EMBL" id="JAKIKU010000008">
    <property type="protein sequence ID" value="MCL1046680.1"/>
    <property type="molecule type" value="Genomic_DNA"/>
</dbReference>
<name>A0ABT0KS45_9GAMM</name>